<evidence type="ECO:0000256" key="1">
    <source>
        <dbReference type="ARBA" id="ARBA00004370"/>
    </source>
</evidence>
<dbReference type="RefSeq" id="WP_158767128.1">
    <property type="nucleotide sequence ID" value="NZ_CP047045.1"/>
</dbReference>
<comment type="subcellular location">
    <subcellularLocation>
        <location evidence="9">Cell membrane</location>
        <topology evidence="9">Single-pass membrane protein</topology>
    </subcellularLocation>
    <subcellularLocation>
        <location evidence="1">Membrane</location>
    </subcellularLocation>
</comment>
<keyword evidence="3 9" id="KW-1003">Cell membrane</keyword>
<evidence type="ECO:0000256" key="3">
    <source>
        <dbReference type="ARBA" id="ARBA00022475"/>
    </source>
</evidence>
<evidence type="ECO:0000313" key="11">
    <source>
        <dbReference type="Proteomes" id="UP000431269"/>
    </source>
</evidence>
<proteinExistence type="inferred from homology"/>
<keyword evidence="5 9" id="KW-0653">Protein transport</keyword>
<dbReference type="KEGG" id="tsv:DSM104635_03189"/>
<accession>A0A6I6MQ87</accession>
<evidence type="ECO:0000256" key="6">
    <source>
        <dbReference type="ARBA" id="ARBA00022989"/>
    </source>
</evidence>
<keyword evidence="11" id="KW-1185">Reference proteome</keyword>
<dbReference type="HAMAP" id="MF_00422">
    <property type="entry name" value="SecE"/>
    <property type="match status" value="1"/>
</dbReference>
<organism evidence="10 11">
    <name type="scientific">Terricaulis silvestris</name>
    <dbReference type="NCBI Taxonomy" id="2686094"/>
    <lineage>
        <taxon>Bacteria</taxon>
        <taxon>Pseudomonadati</taxon>
        <taxon>Pseudomonadota</taxon>
        <taxon>Alphaproteobacteria</taxon>
        <taxon>Caulobacterales</taxon>
        <taxon>Caulobacteraceae</taxon>
        <taxon>Terricaulis</taxon>
    </lineage>
</organism>
<dbReference type="InterPro" id="IPR001901">
    <property type="entry name" value="Translocase_SecE/Sec61-g"/>
</dbReference>
<gene>
    <name evidence="9" type="primary">secE</name>
    <name evidence="10" type="ORF">DSM104635_03189</name>
</gene>
<keyword evidence="2 9" id="KW-0813">Transport</keyword>
<keyword evidence="7 9" id="KW-0811">Translocation</keyword>
<dbReference type="GO" id="GO:0008320">
    <property type="term" value="F:protein transmembrane transporter activity"/>
    <property type="evidence" value="ECO:0007669"/>
    <property type="project" value="UniProtKB-UniRule"/>
</dbReference>
<comment type="subunit">
    <text evidence="9">Component of the Sec protein translocase complex. Heterotrimer consisting of SecY, SecE and SecG subunits. The heterotrimers can form oligomers, although 1 heterotrimer is thought to be able to translocate proteins. Interacts with the ribosome. Interacts with SecDF, and other proteins may be involved. Interacts with SecA.</text>
</comment>
<evidence type="ECO:0000313" key="10">
    <source>
        <dbReference type="EMBL" id="QGZ96331.1"/>
    </source>
</evidence>
<evidence type="ECO:0000256" key="5">
    <source>
        <dbReference type="ARBA" id="ARBA00022927"/>
    </source>
</evidence>
<dbReference type="GO" id="GO:0005886">
    <property type="term" value="C:plasma membrane"/>
    <property type="evidence" value="ECO:0007669"/>
    <property type="project" value="UniProtKB-SubCell"/>
</dbReference>
<dbReference type="EMBL" id="CP047045">
    <property type="protein sequence ID" value="QGZ96331.1"/>
    <property type="molecule type" value="Genomic_DNA"/>
</dbReference>
<name>A0A6I6MQ87_9CAUL</name>
<dbReference type="Pfam" id="PF00584">
    <property type="entry name" value="SecE"/>
    <property type="match status" value="1"/>
</dbReference>
<dbReference type="GO" id="GO:0006605">
    <property type="term" value="P:protein targeting"/>
    <property type="evidence" value="ECO:0007669"/>
    <property type="project" value="UniProtKB-UniRule"/>
</dbReference>
<protein>
    <recommendedName>
        <fullName evidence="9">Protein translocase subunit SecE</fullName>
    </recommendedName>
</protein>
<dbReference type="NCBIfam" id="TIGR00964">
    <property type="entry name" value="secE_bact"/>
    <property type="match status" value="1"/>
</dbReference>
<dbReference type="AlphaFoldDB" id="A0A6I6MQ87"/>
<dbReference type="PANTHER" id="PTHR33910:SF1">
    <property type="entry name" value="PROTEIN TRANSLOCASE SUBUNIT SECE"/>
    <property type="match status" value="1"/>
</dbReference>
<keyword evidence="4 9" id="KW-0812">Transmembrane</keyword>
<evidence type="ECO:0000256" key="8">
    <source>
        <dbReference type="ARBA" id="ARBA00023136"/>
    </source>
</evidence>
<dbReference type="Gene3D" id="1.20.5.1030">
    <property type="entry name" value="Preprotein translocase secy subunit"/>
    <property type="match status" value="1"/>
</dbReference>
<comment type="function">
    <text evidence="9">Essential subunit of the Sec protein translocation channel SecYEG. Clamps together the 2 halves of SecY. May contact the channel plug during translocation.</text>
</comment>
<sequence length="79" mass="9027">MSMDQTEPEVEPRRRGGPFRFFGEVRAEARKVTWATRQEVTVSTIMVVIFGVVAGLFFFTVDTLLRWVMGFILNLTLGN</sequence>
<dbReference type="GO" id="GO:0009306">
    <property type="term" value="P:protein secretion"/>
    <property type="evidence" value="ECO:0007669"/>
    <property type="project" value="UniProtKB-UniRule"/>
</dbReference>
<dbReference type="InterPro" id="IPR038379">
    <property type="entry name" value="SecE_sf"/>
</dbReference>
<reference evidence="11" key="1">
    <citation type="submission" date="2019-12" db="EMBL/GenBank/DDBJ databases">
        <title>Complete genome of Terracaulis silvestris 0127_4.</title>
        <authorList>
            <person name="Vieira S."/>
            <person name="Riedel T."/>
            <person name="Sproer C."/>
            <person name="Pascual J."/>
            <person name="Boedeker C."/>
            <person name="Overmann J."/>
        </authorList>
    </citation>
    <scope>NUCLEOTIDE SEQUENCE [LARGE SCALE GENOMIC DNA]</scope>
    <source>
        <strain evidence="11">0127_4</strain>
    </source>
</reference>
<dbReference type="GO" id="GO:0043952">
    <property type="term" value="P:protein transport by the Sec complex"/>
    <property type="evidence" value="ECO:0007669"/>
    <property type="project" value="UniProtKB-UniRule"/>
</dbReference>
<evidence type="ECO:0000256" key="9">
    <source>
        <dbReference type="HAMAP-Rule" id="MF_00422"/>
    </source>
</evidence>
<dbReference type="GO" id="GO:0065002">
    <property type="term" value="P:intracellular protein transmembrane transport"/>
    <property type="evidence" value="ECO:0007669"/>
    <property type="project" value="UniProtKB-UniRule"/>
</dbReference>
<evidence type="ECO:0000256" key="7">
    <source>
        <dbReference type="ARBA" id="ARBA00023010"/>
    </source>
</evidence>
<dbReference type="Proteomes" id="UP000431269">
    <property type="component" value="Chromosome"/>
</dbReference>
<feature type="transmembrane region" description="Helical" evidence="9">
    <location>
        <begin position="40"/>
        <end position="61"/>
    </location>
</feature>
<dbReference type="PANTHER" id="PTHR33910">
    <property type="entry name" value="PROTEIN TRANSLOCASE SUBUNIT SECE"/>
    <property type="match status" value="1"/>
</dbReference>
<dbReference type="InterPro" id="IPR005807">
    <property type="entry name" value="SecE_bac"/>
</dbReference>
<keyword evidence="6 9" id="KW-1133">Transmembrane helix</keyword>
<evidence type="ECO:0000256" key="2">
    <source>
        <dbReference type="ARBA" id="ARBA00022448"/>
    </source>
</evidence>
<comment type="similarity">
    <text evidence="9">Belongs to the SecE/SEC61-gamma family.</text>
</comment>
<evidence type="ECO:0000256" key="4">
    <source>
        <dbReference type="ARBA" id="ARBA00022692"/>
    </source>
</evidence>
<keyword evidence="8 9" id="KW-0472">Membrane</keyword>